<evidence type="ECO:0000256" key="4">
    <source>
        <dbReference type="PROSITE-ProRule" id="PRU00409"/>
    </source>
</evidence>
<comment type="caution">
    <text evidence="6">The sequence shown here is derived from an EMBL/GenBank/DDBJ whole genome shotgun (WGS) entry which is preliminary data.</text>
</comment>
<keyword evidence="3 4" id="KW-0067">ATP-binding</keyword>
<evidence type="ECO:0000256" key="3">
    <source>
        <dbReference type="ARBA" id="ARBA00022840"/>
    </source>
</evidence>
<dbReference type="GO" id="GO:0046872">
    <property type="term" value="F:metal ion binding"/>
    <property type="evidence" value="ECO:0007669"/>
    <property type="project" value="InterPro"/>
</dbReference>
<dbReference type="GO" id="GO:0016874">
    <property type="term" value="F:ligase activity"/>
    <property type="evidence" value="ECO:0007669"/>
    <property type="project" value="UniProtKB-KW"/>
</dbReference>
<organism evidence="6 7">
    <name type="scientific">Corynebacterium hiratae</name>
    <dbReference type="NCBI Taxonomy" id="3139423"/>
    <lineage>
        <taxon>Bacteria</taxon>
        <taxon>Bacillati</taxon>
        <taxon>Actinomycetota</taxon>
        <taxon>Actinomycetes</taxon>
        <taxon>Mycobacteriales</taxon>
        <taxon>Corynebacteriaceae</taxon>
        <taxon>Corynebacterium</taxon>
    </lineage>
</organism>
<feature type="domain" description="ATP-grasp" evidence="5">
    <location>
        <begin position="73"/>
        <end position="271"/>
    </location>
</feature>
<evidence type="ECO:0000256" key="2">
    <source>
        <dbReference type="ARBA" id="ARBA00022741"/>
    </source>
</evidence>
<dbReference type="GO" id="GO:0005524">
    <property type="term" value="F:ATP binding"/>
    <property type="evidence" value="ECO:0007669"/>
    <property type="project" value="UniProtKB-UniRule"/>
</dbReference>
<dbReference type="SUPFAM" id="SSF56059">
    <property type="entry name" value="Glutathione synthetase ATP-binding domain-like"/>
    <property type="match status" value="1"/>
</dbReference>
<keyword evidence="7" id="KW-1185">Reference proteome</keyword>
<dbReference type="InterPro" id="IPR011761">
    <property type="entry name" value="ATP-grasp"/>
</dbReference>
<accession>A0A553FYX7</accession>
<dbReference type="EMBL" id="VKDK01000006">
    <property type="protein sequence ID" value="TRX62449.1"/>
    <property type="molecule type" value="Genomic_DNA"/>
</dbReference>
<reference evidence="6 7" key="1">
    <citation type="submission" date="2019-07" db="EMBL/GenBank/DDBJ databases">
        <title>Draft genome of C. aurimucosum strain 2274.</title>
        <authorList>
            <person name="Pacheco L.G.C."/>
            <person name="Aguiar E.R.G.R."/>
            <person name="Santos C.S."/>
            <person name="Rocha D.J.P.G."/>
            <person name="Sant'Anna L.O."/>
            <person name="Mattos-Guaraldi A.L."/>
            <person name="Santos L.S."/>
        </authorList>
    </citation>
    <scope>NUCLEOTIDE SEQUENCE [LARGE SCALE GENOMIC DNA]</scope>
    <source>
        <strain evidence="6 7">2274</strain>
    </source>
</reference>
<name>A0A553FYX7_9CORY</name>
<keyword evidence="1" id="KW-0436">Ligase</keyword>
<dbReference type="PANTHER" id="PTHR43585">
    <property type="entry name" value="FUMIPYRROLE BIOSYNTHESIS PROTEIN C"/>
    <property type="match status" value="1"/>
</dbReference>
<dbReference type="InterPro" id="IPR040570">
    <property type="entry name" value="LAL_C2"/>
</dbReference>
<protein>
    <submittedName>
        <fullName evidence="6">ATP-grasp domain-containing protein</fullName>
    </submittedName>
</protein>
<gene>
    <name evidence="6" type="ORF">FNY97_05625</name>
</gene>
<evidence type="ECO:0000259" key="5">
    <source>
        <dbReference type="PROSITE" id="PS50975"/>
    </source>
</evidence>
<dbReference type="InterPro" id="IPR052032">
    <property type="entry name" value="ATP-dep_AA_Ligase"/>
</dbReference>
<dbReference type="Pfam" id="PF18603">
    <property type="entry name" value="LAL_C2"/>
    <property type="match status" value="1"/>
</dbReference>
<sequence>MNKQRIGLVGAFPRMPHGHHQLGMLRDAAARQGVELIELDGKNLDEALARKESTGYSDCEGYVCFREDYTYQTALLDDCGNAPEYVARLKRKDEARQCLRDAGFEQPATAEEPRDITGPWVVKPRSGSGSAGVSVHTDLESAREALRTLSDGFVETFVQGTEFSAEGYFYASEPVVVGITDKRLEGVVEIGHRYPSVLLSDHEEEIAASVVSALNAWGLSAGLFHVEGWWVDGQGVVLGEGHVRPGGDFIHLLVSSVHGANIFDPLIADALHQHGRKNALNDGFVFPQRRDGHSSAVRYIQVPPGTITAVSGVEEALSEPGILAGYCTAEPGVRVETASSSTERLGCLVAHACGGEDPEDILDRAMGRLRITVSD</sequence>
<keyword evidence="2 4" id="KW-0547">Nucleotide-binding</keyword>
<proteinExistence type="predicted"/>
<dbReference type="AlphaFoldDB" id="A0A553FYX7"/>
<dbReference type="PROSITE" id="PS50975">
    <property type="entry name" value="ATP_GRASP"/>
    <property type="match status" value="1"/>
</dbReference>
<evidence type="ECO:0000313" key="7">
    <source>
        <dbReference type="Proteomes" id="UP000320443"/>
    </source>
</evidence>
<dbReference type="PANTHER" id="PTHR43585:SF2">
    <property type="entry name" value="ATP-GRASP ENZYME FSQD"/>
    <property type="match status" value="1"/>
</dbReference>
<dbReference type="Gene3D" id="3.30.470.20">
    <property type="entry name" value="ATP-grasp fold, B domain"/>
    <property type="match status" value="1"/>
</dbReference>
<dbReference type="Proteomes" id="UP000320443">
    <property type="component" value="Unassembled WGS sequence"/>
</dbReference>
<dbReference type="InterPro" id="IPR003806">
    <property type="entry name" value="ATP-grasp_PylC-type"/>
</dbReference>
<evidence type="ECO:0000313" key="6">
    <source>
        <dbReference type="EMBL" id="TRX62449.1"/>
    </source>
</evidence>
<dbReference type="Pfam" id="PF02655">
    <property type="entry name" value="ATP-grasp_3"/>
    <property type="match status" value="1"/>
</dbReference>
<evidence type="ECO:0000256" key="1">
    <source>
        <dbReference type="ARBA" id="ARBA00022598"/>
    </source>
</evidence>